<name>A0AAN6V8M4_9PEZI</name>
<dbReference type="EMBL" id="MU853561">
    <property type="protein sequence ID" value="KAK4146479.1"/>
    <property type="molecule type" value="Genomic_DNA"/>
</dbReference>
<evidence type="ECO:0000313" key="1">
    <source>
        <dbReference type="EMBL" id="KAK4146479.1"/>
    </source>
</evidence>
<proteinExistence type="predicted"/>
<dbReference type="Proteomes" id="UP001302676">
    <property type="component" value="Unassembled WGS sequence"/>
</dbReference>
<dbReference type="GeneID" id="87816273"/>
<gene>
    <name evidence="1" type="ORF">C8A04DRAFT_25703</name>
</gene>
<accession>A0AAN6V8M4</accession>
<keyword evidence="2" id="KW-1185">Reference proteome</keyword>
<reference evidence="1" key="2">
    <citation type="submission" date="2023-05" db="EMBL/GenBank/DDBJ databases">
        <authorList>
            <consortium name="Lawrence Berkeley National Laboratory"/>
            <person name="Steindorff A."/>
            <person name="Hensen N."/>
            <person name="Bonometti L."/>
            <person name="Westerberg I."/>
            <person name="Brannstrom I.O."/>
            <person name="Guillou S."/>
            <person name="Cros-Aarteil S."/>
            <person name="Calhoun S."/>
            <person name="Haridas S."/>
            <person name="Kuo A."/>
            <person name="Mondo S."/>
            <person name="Pangilinan J."/>
            <person name="Riley R."/>
            <person name="Labutti K."/>
            <person name="Andreopoulos B."/>
            <person name="Lipzen A."/>
            <person name="Chen C."/>
            <person name="Yanf M."/>
            <person name="Daum C."/>
            <person name="Ng V."/>
            <person name="Clum A."/>
            <person name="Ohm R."/>
            <person name="Martin F."/>
            <person name="Silar P."/>
            <person name="Natvig D."/>
            <person name="Lalanne C."/>
            <person name="Gautier V."/>
            <person name="Ament-Velasquez S.L."/>
            <person name="Kruys A."/>
            <person name="Hutchinson M.I."/>
            <person name="Powell A.J."/>
            <person name="Barry K."/>
            <person name="Miller A.N."/>
            <person name="Grigoriev I.V."/>
            <person name="Debuchy R."/>
            <person name="Gladieux P."/>
            <person name="Thoren M.H."/>
            <person name="Johannesson H."/>
        </authorList>
    </citation>
    <scope>NUCLEOTIDE SEQUENCE</scope>
    <source>
        <strain evidence="1">CBS 141.50</strain>
    </source>
</reference>
<dbReference type="RefSeq" id="XP_062639850.1">
    <property type="nucleotide sequence ID" value="XM_062779660.1"/>
</dbReference>
<evidence type="ECO:0000313" key="2">
    <source>
        <dbReference type="Proteomes" id="UP001302676"/>
    </source>
</evidence>
<reference evidence="1" key="1">
    <citation type="journal article" date="2023" name="Mol. Phylogenet. Evol.">
        <title>Genome-scale phylogeny and comparative genomics of the fungal order Sordariales.</title>
        <authorList>
            <person name="Hensen N."/>
            <person name="Bonometti L."/>
            <person name="Westerberg I."/>
            <person name="Brannstrom I.O."/>
            <person name="Guillou S."/>
            <person name="Cros-Aarteil S."/>
            <person name="Calhoun S."/>
            <person name="Haridas S."/>
            <person name="Kuo A."/>
            <person name="Mondo S."/>
            <person name="Pangilinan J."/>
            <person name="Riley R."/>
            <person name="LaButti K."/>
            <person name="Andreopoulos B."/>
            <person name="Lipzen A."/>
            <person name="Chen C."/>
            <person name="Yan M."/>
            <person name="Daum C."/>
            <person name="Ng V."/>
            <person name="Clum A."/>
            <person name="Steindorff A."/>
            <person name="Ohm R.A."/>
            <person name="Martin F."/>
            <person name="Silar P."/>
            <person name="Natvig D.O."/>
            <person name="Lalanne C."/>
            <person name="Gautier V."/>
            <person name="Ament-Velasquez S.L."/>
            <person name="Kruys A."/>
            <person name="Hutchinson M.I."/>
            <person name="Powell A.J."/>
            <person name="Barry K."/>
            <person name="Miller A.N."/>
            <person name="Grigoriev I.V."/>
            <person name="Debuchy R."/>
            <person name="Gladieux P."/>
            <person name="Hiltunen Thoren M."/>
            <person name="Johannesson H."/>
        </authorList>
    </citation>
    <scope>NUCLEOTIDE SEQUENCE</scope>
    <source>
        <strain evidence="1">CBS 141.50</strain>
    </source>
</reference>
<sequence>MDEFEIILEPLADDAEAGTGGQYRHKNQPGKTYRRVLLNRGDTLSARVRLALLGHGTITPNGEEASLLVFDFRLISNRETQRFVRASFQFVFRDAAGDEDMDPDIYRIAPEGMFTIDARADPTNVKNNFNLGANLGLPYGGFNAGAGRETEKVKIRAHSVRLEGERRVLDKDWGDDNAVIWTMQEDADEKKGTPSFLRGALILRRKPGRRFAFSLEAETEGNFSIRDTIKKLCHFGTREHCVPVVEDSVITAPTHVLDAEDPLLSEYVKKIDWSNLHGLKLHEDVVVHTMTAVLGAQPIAVEKSGLGAAGAAGAAGAVAVEGQPALPAQATA</sequence>
<dbReference type="AlphaFoldDB" id="A0AAN6V8M4"/>
<comment type="caution">
    <text evidence="1">The sequence shown here is derived from an EMBL/GenBank/DDBJ whole genome shotgun (WGS) entry which is preliminary data.</text>
</comment>
<protein>
    <submittedName>
        <fullName evidence="1">Uncharacterized protein</fullName>
    </submittedName>
</protein>
<organism evidence="1 2">
    <name type="scientific">Dichotomopilus funicola</name>
    <dbReference type="NCBI Taxonomy" id="1934379"/>
    <lineage>
        <taxon>Eukaryota</taxon>
        <taxon>Fungi</taxon>
        <taxon>Dikarya</taxon>
        <taxon>Ascomycota</taxon>
        <taxon>Pezizomycotina</taxon>
        <taxon>Sordariomycetes</taxon>
        <taxon>Sordariomycetidae</taxon>
        <taxon>Sordariales</taxon>
        <taxon>Chaetomiaceae</taxon>
        <taxon>Dichotomopilus</taxon>
    </lineage>
</organism>